<dbReference type="EMBL" id="SDWY01000004">
    <property type="protein sequence ID" value="MDN6900888.1"/>
    <property type="molecule type" value="Genomic_DNA"/>
</dbReference>
<evidence type="ECO:0000313" key="4">
    <source>
        <dbReference type="Proteomes" id="UP000286907"/>
    </source>
</evidence>
<dbReference type="EMBL" id="CP029684">
    <property type="protein sequence ID" value="QAS70583.1"/>
    <property type="molecule type" value="Genomic_DNA"/>
</dbReference>
<dbReference type="AlphaFoldDB" id="A0AAJ1RA30"/>
<reference evidence="3 4" key="1">
    <citation type="journal article" date="2019" name="Syst. Appl. Microbiol.">
        <title>Oenococcus sicerae sp. nov., isolated from French cider.</title>
        <authorList>
            <person name="Cousin F.J."/>
            <person name="Le Guellec R."/>
            <person name="Chagnot C."/>
            <person name="Goux D."/>
            <person name="Dalmasso M."/>
            <person name="Laplace J.M."/>
            <person name="Cretenet M."/>
        </authorList>
    </citation>
    <scope>NUCLEOTIDE SEQUENCE [LARGE SCALE GENOMIC DNA]</scope>
    <source>
        <strain evidence="3 4">UCMA 15228</strain>
    </source>
</reference>
<reference evidence="3" key="3">
    <citation type="submission" date="2020-01" db="EMBL/GenBank/DDBJ databases">
        <authorList>
            <person name="Cousin F.J."/>
            <person name="Le Guellec R."/>
            <person name="Cretenet M."/>
        </authorList>
    </citation>
    <scope>NUCLEOTIDE SEQUENCE</scope>
    <source>
        <strain evidence="3">UCMA 15228</strain>
    </source>
</reference>
<feature type="compositionally biased region" description="Basic residues" evidence="1">
    <location>
        <begin position="21"/>
        <end position="35"/>
    </location>
</feature>
<sequence length="139" mass="15508">MDEEKTIKNEKAAGMPVTGILKRKSRKPAIAAKKKATAESSTAKQPLAADSDHFRNGQAKFTDVAGIRTIYYMAGNVRSRGPFDGIHMQGEWQFFKNNGRLSEIGHFKDDVKDGKWLRFTDSGIIENSQNYKDGEIIKG</sequence>
<evidence type="ECO:0008006" key="6">
    <source>
        <dbReference type="Google" id="ProtNLM"/>
    </source>
</evidence>
<dbReference type="SUPFAM" id="SSF82185">
    <property type="entry name" value="Histone H3 K4-specific methyltransferase SET7/9 N-terminal domain"/>
    <property type="match status" value="1"/>
</dbReference>
<feature type="compositionally biased region" description="Basic and acidic residues" evidence="1">
    <location>
        <begin position="1"/>
        <end position="11"/>
    </location>
</feature>
<evidence type="ECO:0000256" key="1">
    <source>
        <dbReference type="SAM" id="MobiDB-lite"/>
    </source>
</evidence>
<reference evidence="2" key="2">
    <citation type="submission" date="2019-01" db="EMBL/GenBank/DDBJ databases">
        <title>Oenococcus sicerae UCMA17102.</title>
        <authorList>
            <person name="Cousin F.J."/>
            <person name="Le Guellec R."/>
            <person name="Cretenet M."/>
        </authorList>
    </citation>
    <scope>NUCLEOTIDE SEQUENCE</scope>
    <source>
        <strain evidence="2">UCMA17102</strain>
    </source>
</reference>
<organism evidence="2 5">
    <name type="scientific">Oenococcus sicerae</name>
    <dbReference type="NCBI Taxonomy" id="2203724"/>
    <lineage>
        <taxon>Bacteria</taxon>
        <taxon>Bacillati</taxon>
        <taxon>Bacillota</taxon>
        <taxon>Bacilli</taxon>
        <taxon>Lactobacillales</taxon>
        <taxon>Lactobacillaceae</taxon>
        <taxon>Oenococcus</taxon>
    </lineage>
</organism>
<dbReference type="Proteomes" id="UP001167919">
    <property type="component" value="Unassembled WGS sequence"/>
</dbReference>
<feature type="region of interest" description="Disordered" evidence="1">
    <location>
        <begin position="1"/>
        <end position="51"/>
    </location>
</feature>
<dbReference type="Gene3D" id="3.90.930.1">
    <property type="match status" value="1"/>
</dbReference>
<accession>A0AAJ1RA30</accession>
<dbReference type="InterPro" id="IPR011652">
    <property type="entry name" value="MORN_2"/>
</dbReference>
<name>A0AAJ1RA30_9LACO</name>
<dbReference type="Pfam" id="PF07661">
    <property type="entry name" value="MORN_2"/>
    <property type="match status" value="2"/>
</dbReference>
<keyword evidence="4" id="KW-1185">Reference proteome</keyword>
<gene>
    <name evidence="3" type="ORF">DLJ48_00800</name>
    <name evidence="2" type="ORF">EVC35_07815</name>
</gene>
<evidence type="ECO:0000313" key="5">
    <source>
        <dbReference type="Proteomes" id="UP001167919"/>
    </source>
</evidence>
<protein>
    <recommendedName>
        <fullName evidence="6">Toxin-antitoxin system YwqK family antitoxin</fullName>
    </recommendedName>
</protein>
<proteinExistence type="predicted"/>
<dbReference type="Proteomes" id="UP000286907">
    <property type="component" value="Chromosome"/>
</dbReference>
<evidence type="ECO:0000313" key="2">
    <source>
        <dbReference type="EMBL" id="MDN6900888.1"/>
    </source>
</evidence>
<evidence type="ECO:0000313" key="3">
    <source>
        <dbReference type="EMBL" id="QAS70583.1"/>
    </source>
</evidence>